<dbReference type="EMBL" id="RHJS01000002">
    <property type="protein sequence ID" value="RRK33206.1"/>
    <property type="molecule type" value="Genomic_DNA"/>
</dbReference>
<evidence type="ECO:0000313" key="1">
    <source>
        <dbReference type="EMBL" id="RRK33206.1"/>
    </source>
</evidence>
<accession>A0A3R8JQW2</accession>
<reference evidence="1" key="1">
    <citation type="submission" date="2018-10" db="EMBL/GenBank/DDBJ databases">
        <title>Schaedlerella arabinophila gen. nov. sp. nov., isolated from the mouse intestinal tract and comparative analysis with the genome of the closely related altered Schaedler flora strain ASF502.</title>
        <authorList>
            <person name="Miyake S."/>
            <person name="Soh M."/>
            <person name="Seedorf H."/>
        </authorList>
    </citation>
    <scope>NUCLEOTIDE SEQUENCE [LARGE SCALE GENOMIC DNA]</scope>
    <source>
        <strain evidence="1">DSM 106076</strain>
    </source>
</reference>
<keyword evidence="2" id="KW-1185">Reference proteome</keyword>
<dbReference type="AlphaFoldDB" id="A0A3R8JQW2"/>
<evidence type="ECO:0000313" key="2">
    <source>
        <dbReference type="Proteomes" id="UP000274920"/>
    </source>
</evidence>
<sequence>MIELFEHERMESAKHSSKGNQLKWNSGSIWYKADYTGYEGLAEYMVSHLLLFSSLEPDEYVLYDTEQIQYKEQLYTGCKSQDFLQNELDAGKECRQIITLERLYHNFCGESLYKNIYRFPDYEDRLKFIVEQTEQMTGLTDFGAYMCKLLTIDAFFLNEDRHTHNIAVIWDGEAGYDYCPFFDQGASLLADTAMDYPLGQDIIELIPHAAAKTFCSSFEEQLDTAEKLYGEALFFSFGEKEIQDLLNQEQIYPENIRHRVYDILLQQCRKYQWLLK</sequence>
<name>A0A3R8JQW2_9FIRM</name>
<dbReference type="Gene3D" id="1.10.1070.20">
    <property type="match status" value="1"/>
</dbReference>
<organism evidence="1 2">
    <name type="scientific">Schaedlerella arabinosiphila</name>
    <dbReference type="NCBI Taxonomy" id="2044587"/>
    <lineage>
        <taxon>Bacteria</taxon>
        <taxon>Bacillati</taxon>
        <taxon>Bacillota</taxon>
        <taxon>Clostridia</taxon>
        <taxon>Lachnospirales</taxon>
        <taxon>Lachnospiraceae</taxon>
        <taxon>Schaedlerella</taxon>
    </lineage>
</organism>
<protein>
    <recommendedName>
        <fullName evidence="3">HipA-like C-terminal domain-containing protein</fullName>
    </recommendedName>
</protein>
<proteinExistence type="predicted"/>
<gene>
    <name evidence="1" type="ORF">EBB54_19070</name>
</gene>
<comment type="caution">
    <text evidence="1">The sequence shown here is derived from an EMBL/GenBank/DDBJ whole genome shotgun (WGS) entry which is preliminary data.</text>
</comment>
<dbReference type="Proteomes" id="UP000274920">
    <property type="component" value="Unassembled WGS sequence"/>
</dbReference>
<dbReference type="RefSeq" id="WP_125128531.1">
    <property type="nucleotide sequence ID" value="NZ_RHJS01000002.1"/>
</dbReference>
<evidence type="ECO:0008006" key="3">
    <source>
        <dbReference type="Google" id="ProtNLM"/>
    </source>
</evidence>